<protein>
    <submittedName>
        <fullName evidence="2">GNAT family N-acetyltransferase</fullName>
    </submittedName>
</protein>
<evidence type="ECO:0000313" key="3">
    <source>
        <dbReference type="Proteomes" id="UP000289260"/>
    </source>
</evidence>
<dbReference type="OrthoDB" id="9812192at2"/>
<dbReference type="CDD" id="cd04301">
    <property type="entry name" value="NAT_SF"/>
    <property type="match status" value="1"/>
</dbReference>
<proteinExistence type="predicted"/>
<dbReference type="Pfam" id="PF13673">
    <property type="entry name" value="Acetyltransf_10"/>
    <property type="match status" value="1"/>
</dbReference>
<dbReference type="PANTHER" id="PTHR43451:SF1">
    <property type="entry name" value="ACETYLTRANSFERASE"/>
    <property type="match status" value="1"/>
</dbReference>
<dbReference type="InterPro" id="IPR016181">
    <property type="entry name" value="Acyl_CoA_acyltransferase"/>
</dbReference>
<dbReference type="PANTHER" id="PTHR43451">
    <property type="entry name" value="ACETYLTRANSFERASE (GNAT) FAMILY PROTEIN"/>
    <property type="match status" value="1"/>
</dbReference>
<dbReference type="KEGG" id="ltr:EVS81_12525"/>
<feature type="domain" description="N-acetyltransferase" evidence="1">
    <location>
        <begin position="8"/>
        <end position="162"/>
    </location>
</feature>
<gene>
    <name evidence="2" type="ORF">EVS81_12525</name>
</gene>
<dbReference type="InterPro" id="IPR000182">
    <property type="entry name" value="GNAT_dom"/>
</dbReference>
<organism evidence="2 3">
    <name type="scientific">Leucobacter triazinivorans</name>
    <dbReference type="NCBI Taxonomy" id="1784719"/>
    <lineage>
        <taxon>Bacteria</taxon>
        <taxon>Bacillati</taxon>
        <taxon>Actinomycetota</taxon>
        <taxon>Actinomycetes</taxon>
        <taxon>Micrococcales</taxon>
        <taxon>Microbacteriaceae</taxon>
        <taxon>Leucobacter</taxon>
    </lineage>
</organism>
<evidence type="ECO:0000259" key="1">
    <source>
        <dbReference type="PROSITE" id="PS51186"/>
    </source>
</evidence>
<dbReference type="GO" id="GO:0016747">
    <property type="term" value="F:acyltransferase activity, transferring groups other than amino-acyl groups"/>
    <property type="evidence" value="ECO:0007669"/>
    <property type="project" value="InterPro"/>
</dbReference>
<dbReference type="EMBL" id="CP035806">
    <property type="protein sequence ID" value="QBE49552.1"/>
    <property type="molecule type" value="Genomic_DNA"/>
</dbReference>
<accession>A0A4P6KGT7</accession>
<evidence type="ECO:0000313" key="2">
    <source>
        <dbReference type="EMBL" id="QBE49552.1"/>
    </source>
</evidence>
<dbReference type="SUPFAM" id="SSF55729">
    <property type="entry name" value="Acyl-CoA N-acyltransferases (Nat)"/>
    <property type="match status" value="1"/>
</dbReference>
<sequence>MSTDLQRPRIRPYERADAARTLETFIAAVTRIAAADYTREQIRAWARPEQRDPESWHPEMNGRNSFVATLDGDVAGFSDVAADGRIDMMFVSPEQQRRGVARELLAEAERRAGERGAEELYADVSITARPLFERYGFRVEREQRPVRHGIELVNFRMRKRLTGPTAGAAGVRPIVRDPAEPE</sequence>
<dbReference type="PROSITE" id="PS51186">
    <property type="entry name" value="GNAT"/>
    <property type="match status" value="1"/>
</dbReference>
<dbReference type="Gene3D" id="3.40.630.30">
    <property type="match status" value="1"/>
</dbReference>
<dbReference type="AlphaFoldDB" id="A0A4P6KGT7"/>
<name>A0A4P6KGT7_9MICO</name>
<reference evidence="2 3" key="1">
    <citation type="submission" date="2019-02" db="EMBL/GenBank/DDBJ databases">
        <authorList>
            <person name="Sun L."/>
            <person name="Pan D."/>
            <person name="Wu X."/>
        </authorList>
    </citation>
    <scope>NUCLEOTIDE SEQUENCE [LARGE SCALE GENOMIC DNA]</scope>
    <source>
        <strain evidence="2 3">JW-1</strain>
    </source>
</reference>
<dbReference type="RefSeq" id="WP_130110679.1">
    <property type="nucleotide sequence ID" value="NZ_CP035806.1"/>
</dbReference>
<keyword evidence="3" id="KW-1185">Reference proteome</keyword>
<dbReference type="InterPro" id="IPR052564">
    <property type="entry name" value="N-acetyltrans/Recomb-assoc"/>
</dbReference>
<keyword evidence="2" id="KW-0808">Transferase</keyword>
<dbReference type="Proteomes" id="UP000289260">
    <property type="component" value="Chromosome"/>
</dbReference>